<evidence type="ECO:0000313" key="7">
    <source>
        <dbReference type="EMBL" id="KAL0008729.1"/>
    </source>
</evidence>
<evidence type="ECO:0000259" key="6">
    <source>
        <dbReference type="Pfam" id="PF08240"/>
    </source>
</evidence>
<dbReference type="GO" id="GO:0016616">
    <property type="term" value="F:oxidoreductase activity, acting on the CH-OH group of donors, NAD or NADP as acceptor"/>
    <property type="evidence" value="ECO:0007669"/>
    <property type="project" value="InterPro"/>
</dbReference>
<keyword evidence="4" id="KW-0560">Oxidoreductase</keyword>
<sequence>MPDPTVMDHTPTQLCQPQGNLHHHEKVLRFPAGNLISVPISYGLDKEEINEGHVNRRTPTDNSRSFAWDTGTNGNNMKTDDGFEVLVYVFVEPRGSIIGLSLRVAKKVIGVTFLKCIICSIKRTMININQMAGYPSCFPRTSWLDRVGDILGRAMVIMPMVMSMNIRHEIVGVVTEVGSKVQKFKVGDKVGIGCLVGACLSAALTTFH</sequence>
<dbReference type="AlphaFoldDB" id="A0AAW2DEV5"/>
<evidence type="ECO:0000256" key="1">
    <source>
        <dbReference type="ARBA" id="ARBA00008072"/>
    </source>
</evidence>
<dbReference type="Gene3D" id="3.90.180.10">
    <property type="entry name" value="Medium-chain alcohol dehydrogenases, catalytic domain"/>
    <property type="match status" value="1"/>
</dbReference>
<keyword evidence="3" id="KW-0862">Zinc</keyword>
<keyword evidence="2" id="KW-0479">Metal-binding</keyword>
<dbReference type="PANTHER" id="PTHR42683">
    <property type="entry name" value="ALDEHYDE REDUCTASE"/>
    <property type="match status" value="1"/>
</dbReference>
<organism evidence="7 8">
    <name type="scientific">Lithocarpus litseifolius</name>
    <dbReference type="NCBI Taxonomy" id="425828"/>
    <lineage>
        <taxon>Eukaryota</taxon>
        <taxon>Viridiplantae</taxon>
        <taxon>Streptophyta</taxon>
        <taxon>Embryophyta</taxon>
        <taxon>Tracheophyta</taxon>
        <taxon>Spermatophyta</taxon>
        <taxon>Magnoliopsida</taxon>
        <taxon>eudicotyledons</taxon>
        <taxon>Gunneridae</taxon>
        <taxon>Pentapetalae</taxon>
        <taxon>rosids</taxon>
        <taxon>fabids</taxon>
        <taxon>Fagales</taxon>
        <taxon>Fagaceae</taxon>
        <taxon>Lithocarpus</taxon>
    </lineage>
</organism>
<keyword evidence="8" id="KW-1185">Reference proteome</keyword>
<gene>
    <name evidence="7" type="ORF">SO802_010231</name>
</gene>
<dbReference type="SUPFAM" id="SSF50129">
    <property type="entry name" value="GroES-like"/>
    <property type="match status" value="1"/>
</dbReference>
<dbReference type="InterPro" id="IPR013154">
    <property type="entry name" value="ADH-like_N"/>
</dbReference>
<evidence type="ECO:0000256" key="4">
    <source>
        <dbReference type="ARBA" id="ARBA00023002"/>
    </source>
</evidence>
<dbReference type="InterPro" id="IPR011032">
    <property type="entry name" value="GroES-like_sf"/>
</dbReference>
<proteinExistence type="inferred from homology"/>
<reference evidence="7 8" key="1">
    <citation type="submission" date="2024-01" db="EMBL/GenBank/DDBJ databases">
        <title>A telomere-to-telomere, gap-free genome of sweet tea (Lithocarpus litseifolius).</title>
        <authorList>
            <person name="Zhou J."/>
        </authorList>
    </citation>
    <scope>NUCLEOTIDE SEQUENCE [LARGE SCALE GENOMIC DNA]</scope>
    <source>
        <strain evidence="7">Zhou-2022a</strain>
        <tissue evidence="7">Leaf</tissue>
    </source>
</reference>
<dbReference type="EMBL" id="JAZDWU010000003">
    <property type="protein sequence ID" value="KAL0008729.1"/>
    <property type="molecule type" value="Genomic_DNA"/>
</dbReference>
<dbReference type="Pfam" id="PF08240">
    <property type="entry name" value="ADH_N"/>
    <property type="match status" value="1"/>
</dbReference>
<evidence type="ECO:0000256" key="5">
    <source>
        <dbReference type="SAM" id="MobiDB-lite"/>
    </source>
</evidence>
<accession>A0AAW2DEV5</accession>
<evidence type="ECO:0000256" key="3">
    <source>
        <dbReference type="ARBA" id="ARBA00022833"/>
    </source>
</evidence>
<dbReference type="Proteomes" id="UP001459277">
    <property type="component" value="Unassembled WGS sequence"/>
</dbReference>
<protein>
    <recommendedName>
        <fullName evidence="6">Alcohol dehydrogenase-like N-terminal domain-containing protein</fullName>
    </recommendedName>
</protein>
<evidence type="ECO:0000313" key="8">
    <source>
        <dbReference type="Proteomes" id="UP001459277"/>
    </source>
</evidence>
<name>A0AAW2DEV5_9ROSI</name>
<comment type="similarity">
    <text evidence="1">Belongs to the zinc-containing alcohol dehydrogenase family.</text>
</comment>
<evidence type="ECO:0000256" key="2">
    <source>
        <dbReference type="ARBA" id="ARBA00022723"/>
    </source>
</evidence>
<feature type="compositionally biased region" description="Polar residues" evidence="5">
    <location>
        <begin position="60"/>
        <end position="73"/>
    </location>
</feature>
<comment type="caution">
    <text evidence="7">The sequence shown here is derived from an EMBL/GenBank/DDBJ whole genome shotgun (WGS) entry which is preliminary data.</text>
</comment>
<dbReference type="InterPro" id="IPR047109">
    <property type="entry name" value="CAD-like"/>
</dbReference>
<dbReference type="GO" id="GO:0046872">
    <property type="term" value="F:metal ion binding"/>
    <property type="evidence" value="ECO:0007669"/>
    <property type="project" value="UniProtKB-KW"/>
</dbReference>
<feature type="region of interest" description="Disordered" evidence="5">
    <location>
        <begin position="51"/>
        <end position="73"/>
    </location>
</feature>
<feature type="domain" description="Alcohol dehydrogenase-like N-terminal" evidence="6">
    <location>
        <begin position="158"/>
        <end position="200"/>
    </location>
</feature>